<dbReference type="GO" id="GO:0005886">
    <property type="term" value="C:plasma membrane"/>
    <property type="evidence" value="ECO:0007669"/>
    <property type="project" value="TreeGrafter"/>
</dbReference>
<feature type="transmembrane region" description="Helical" evidence="8">
    <location>
        <begin position="204"/>
        <end position="222"/>
    </location>
</feature>
<dbReference type="PANTHER" id="PTHR42810:SF2">
    <property type="entry name" value="PURINE PERMEASE C1399.01C-RELATED"/>
    <property type="match status" value="1"/>
</dbReference>
<dbReference type="OrthoDB" id="1641903at2759"/>
<evidence type="ECO:0000256" key="4">
    <source>
        <dbReference type="ARBA" id="ARBA00022692"/>
    </source>
</evidence>
<keyword evidence="4 8" id="KW-0812">Transmembrane</keyword>
<dbReference type="InterPro" id="IPR006043">
    <property type="entry name" value="NCS2"/>
</dbReference>
<evidence type="ECO:0000256" key="2">
    <source>
        <dbReference type="ARBA" id="ARBA00008821"/>
    </source>
</evidence>
<evidence type="ECO:0000256" key="8">
    <source>
        <dbReference type="SAM" id="Phobius"/>
    </source>
</evidence>
<feature type="region of interest" description="Disordered" evidence="7">
    <location>
        <begin position="546"/>
        <end position="568"/>
    </location>
</feature>
<name>U4LSK7_PYROM</name>
<feature type="transmembrane region" description="Helical" evidence="8">
    <location>
        <begin position="290"/>
        <end position="309"/>
    </location>
</feature>
<protein>
    <submittedName>
        <fullName evidence="9">Similar to Purine permease acc. no. P48777</fullName>
    </submittedName>
</protein>
<dbReference type="eggNOG" id="ENOG502QQD4">
    <property type="taxonomic scope" value="Eukaryota"/>
</dbReference>
<dbReference type="Proteomes" id="UP000018144">
    <property type="component" value="Unassembled WGS sequence"/>
</dbReference>
<dbReference type="STRING" id="1076935.U4LSK7"/>
<feature type="transmembrane region" description="Helical" evidence="8">
    <location>
        <begin position="71"/>
        <end position="91"/>
    </location>
</feature>
<sequence length="568" mass="60800">MSSQTSTSRGPFEAPRKPLGERIRRLVKAFTTREGLLGDYDYAFLFRPNLPFMKKSRRPAPFFGLDTKMPVILALILGFQHALAMLAGVITPPILLSGAAGANLGAAGQEYLVSTSLIVCGILSLIQITRFKILGTRVGTSFTIIPVAQGALSQLYANGTCPTSPDGTKLPCPDGYGAILGTACMCALVEIGLSFLPPRVLRKLFPPLVTGPTVMLIGVHLIESGFQTWAGGSGPCRERPTEGLFRLCPDINAPHPLPWGAPEFLGLGFVVFVTIIICERYGSPIMKSTAVVWGLLVGCVIAAGTGYFDDMGIKKAPAVSFIWVTRFKLSIYAPAVLPMMAVYIILACEAIGDIAATCEVSRLASDGELFDSRIQGGVLADGLSGCLAGLFTMTPMSVFAQNNGVISLTRCANRKAGFACCFFLILMGIFSKFAAALVSIPSAVLGGMTTFLFTSVAVSGMRIISTMEWNRRNRFVLTAALTLGYGATLVPDYFSYFFTYGGNNNALRGLLDAVELIMSTGFAVTTFVAMFLNAVLPMEIEEEEGVLDGDEVDLGNRDRSMEDEKSSK</sequence>
<dbReference type="Pfam" id="PF00860">
    <property type="entry name" value="Xan_ur_permease"/>
    <property type="match status" value="1"/>
</dbReference>
<dbReference type="EMBL" id="HF935433">
    <property type="protein sequence ID" value="CCX30281.1"/>
    <property type="molecule type" value="Genomic_DNA"/>
</dbReference>
<keyword evidence="10" id="KW-1185">Reference proteome</keyword>
<dbReference type="AlphaFoldDB" id="U4LSK7"/>
<feature type="transmembrane region" description="Helical" evidence="8">
    <location>
        <begin position="475"/>
        <end position="496"/>
    </location>
</feature>
<evidence type="ECO:0000313" key="10">
    <source>
        <dbReference type="Proteomes" id="UP000018144"/>
    </source>
</evidence>
<evidence type="ECO:0000256" key="5">
    <source>
        <dbReference type="ARBA" id="ARBA00022989"/>
    </source>
</evidence>
<comment type="subcellular location">
    <subcellularLocation>
        <location evidence="1">Membrane</location>
        <topology evidence="1">Multi-pass membrane protein</topology>
    </subcellularLocation>
</comment>
<organism evidence="9 10">
    <name type="scientific">Pyronema omphalodes (strain CBS 100304)</name>
    <name type="common">Pyronema confluens</name>
    <dbReference type="NCBI Taxonomy" id="1076935"/>
    <lineage>
        <taxon>Eukaryota</taxon>
        <taxon>Fungi</taxon>
        <taxon>Dikarya</taxon>
        <taxon>Ascomycota</taxon>
        <taxon>Pezizomycotina</taxon>
        <taxon>Pezizomycetes</taxon>
        <taxon>Pezizales</taxon>
        <taxon>Pyronemataceae</taxon>
        <taxon>Pyronema</taxon>
    </lineage>
</organism>
<proteinExistence type="inferred from homology"/>
<dbReference type="NCBIfam" id="TIGR00801">
    <property type="entry name" value="ncs2"/>
    <property type="match status" value="1"/>
</dbReference>
<feature type="compositionally biased region" description="Basic and acidic residues" evidence="7">
    <location>
        <begin position="554"/>
        <end position="568"/>
    </location>
</feature>
<evidence type="ECO:0000313" key="9">
    <source>
        <dbReference type="EMBL" id="CCX30281.1"/>
    </source>
</evidence>
<evidence type="ECO:0000256" key="6">
    <source>
        <dbReference type="ARBA" id="ARBA00023136"/>
    </source>
</evidence>
<feature type="transmembrane region" description="Helical" evidence="8">
    <location>
        <begin position="138"/>
        <end position="156"/>
    </location>
</feature>
<evidence type="ECO:0000256" key="3">
    <source>
        <dbReference type="ARBA" id="ARBA00022448"/>
    </source>
</evidence>
<keyword evidence="6 8" id="KW-0472">Membrane</keyword>
<dbReference type="InterPro" id="IPR006042">
    <property type="entry name" value="Xan_ur_permease"/>
</dbReference>
<keyword evidence="5 8" id="KW-1133">Transmembrane helix</keyword>
<dbReference type="PANTHER" id="PTHR42810">
    <property type="entry name" value="PURINE PERMEASE C1399.01C-RELATED"/>
    <property type="match status" value="1"/>
</dbReference>
<dbReference type="GO" id="GO:0042907">
    <property type="term" value="F:xanthine transmembrane transporter activity"/>
    <property type="evidence" value="ECO:0007669"/>
    <property type="project" value="TreeGrafter"/>
</dbReference>
<dbReference type="OMA" id="MVVSMTE"/>
<keyword evidence="3" id="KW-0813">Transport</keyword>
<feature type="transmembrane region" description="Helical" evidence="8">
    <location>
        <begin position="259"/>
        <end position="278"/>
    </location>
</feature>
<comment type="similarity">
    <text evidence="2">Belongs to the nucleobase:cation symporter-2 (NCS2) (TC 2.A.40) family.</text>
</comment>
<accession>U4LSK7</accession>
<dbReference type="GO" id="GO:0000324">
    <property type="term" value="C:fungal-type vacuole"/>
    <property type="evidence" value="ECO:0007669"/>
    <property type="project" value="TreeGrafter"/>
</dbReference>
<feature type="transmembrane region" description="Helical" evidence="8">
    <location>
        <begin position="443"/>
        <end position="463"/>
    </location>
</feature>
<feature type="transmembrane region" description="Helical" evidence="8">
    <location>
        <begin position="111"/>
        <end position="131"/>
    </location>
</feature>
<reference evidence="9 10" key="1">
    <citation type="journal article" date="2013" name="PLoS Genet.">
        <title>The genome and development-dependent transcriptomes of Pyronema confluens: a window into fungal evolution.</title>
        <authorList>
            <person name="Traeger S."/>
            <person name="Altegoer F."/>
            <person name="Freitag M."/>
            <person name="Gabaldon T."/>
            <person name="Kempken F."/>
            <person name="Kumar A."/>
            <person name="Marcet-Houben M."/>
            <person name="Poggeler S."/>
            <person name="Stajich J.E."/>
            <person name="Nowrousian M."/>
        </authorList>
    </citation>
    <scope>NUCLEOTIDE SEQUENCE [LARGE SCALE GENOMIC DNA]</scope>
    <source>
        <strain evidence="10">CBS 100304</strain>
        <tissue evidence="9">Vegetative mycelium</tissue>
    </source>
</reference>
<evidence type="ECO:0000256" key="7">
    <source>
        <dbReference type="SAM" id="MobiDB-lite"/>
    </source>
</evidence>
<gene>
    <name evidence="9" type="ORF">PCON_08423</name>
</gene>
<feature type="transmembrane region" description="Helical" evidence="8">
    <location>
        <begin position="176"/>
        <end position="197"/>
    </location>
</feature>
<evidence type="ECO:0000256" key="1">
    <source>
        <dbReference type="ARBA" id="ARBA00004141"/>
    </source>
</evidence>
<feature type="transmembrane region" description="Helical" evidence="8">
    <location>
        <begin position="416"/>
        <end position="437"/>
    </location>
</feature>
<feature type="transmembrane region" description="Helical" evidence="8">
    <location>
        <begin position="329"/>
        <end position="352"/>
    </location>
</feature>
<feature type="transmembrane region" description="Helical" evidence="8">
    <location>
        <begin position="516"/>
        <end position="536"/>
    </location>
</feature>